<comment type="caution">
    <text evidence="2">The sequence shown here is derived from an EMBL/GenBank/DDBJ whole genome shotgun (WGS) entry which is preliminary data.</text>
</comment>
<sequence length="109" mass="11477">MKPPDGLASRPAEREIDDATWARVPGLRSVARQGGSGGSTAATVPGSQQRRSHSLGQGFLQAASCKLLDAPCSMLDQTTVLRPESDAVVPADEPVLPSSHSGRRFLLIE</sequence>
<evidence type="ECO:0000256" key="1">
    <source>
        <dbReference type="SAM" id="MobiDB-lite"/>
    </source>
</evidence>
<evidence type="ECO:0000313" key="2">
    <source>
        <dbReference type="EMBL" id="KAF6810900.1"/>
    </source>
</evidence>
<dbReference type="Proteomes" id="UP000639643">
    <property type="component" value="Unassembled WGS sequence"/>
</dbReference>
<proteinExistence type="predicted"/>
<gene>
    <name evidence="2" type="ORF">CMUS01_13380</name>
</gene>
<dbReference type="AlphaFoldDB" id="A0A8H6JE69"/>
<feature type="region of interest" description="Disordered" evidence="1">
    <location>
        <begin position="1"/>
        <end position="55"/>
    </location>
</feature>
<organism evidence="2 3">
    <name type="scientific">Colletotrichum musicola</name>
    <dbReference type="NCBI Taxonomy" id="2175873"/>
    <lineage>
        <taxon>Eukaryota</taxon>
        <taxon>Fungi</taxon>
        <taxon>Dikarya</taxon>
        <taxon>Ascomycota</taxon>
        <taxon>Pezizomycotina</taxon>
        <taxon>Sordariomycetes</taxon>
        <taxon>Hypocreomycetidae</taxon>
        <taxon>Glomerellales</taxon>
        <taxon>Glomerellaceae</taxon>
        <taxon>Colletotrichum</taxon>
        <taxon>Colletotrichum orchidearum species complex</taxon>
    </lineage>
</organism>
<keyword evidence="3" id="KW-1185">Reference proteome</keyword>
<reference evidence="2" key="1">
    <citation type="journal article" date="2020" name="Phytopathology">
        <title>Genome Sequence Resources of Colletotrichum truncatum, C. plurivorum, C. musicola, and C. sojae: Four Species Pathogenic to Soybean (Glycine max).</title>
        <authorList>
            <person name="Rogerio F."/>
            <person name="Boufleur T.R."/>
            <person name="Ciampi-Guillardi M."/>
            <person name="Sukno S.A."/>
            <person name="Thon M.R."/>
            <person name="Massola Junior N.S."/>
            <person name="Baroncelli R."/>
        </authorList>
    </citation>
    <scope>NUCLEOTIDE SEQUENCE</scope>
    <source>
        <strain evidence="2">LFN0074</strain>
    </source>
</reference>
<dbReference type="EMBL" id="WIGM01000835">
    <property type="protein sequence ID" value="KAF6810900.1"/>
    <property type="molecule type" value="Genomic_DNA"/>
</dbReference>
<feature type="compositionally biased region" description="Polar residues" evidence="1">
    <location>
        <begin position="39"/>
        <end position="49"/>
    </location>
</feature>
<name>A0A8H6JE69_9PEZI</name>
<evidence type="ECO:0000313" key="3">
    <source>
        <dbReference type="Proteomes" id="UP000639643"/>
    </source>
</evidence>
<protein>
    <submittedName>
        <fullName evidence="2">Uncharacterized protein</fullName>
    </submittedName>
</protein>
<accession>A0A8H6JE69</accession>